<dbReference type="FunFam" id="3.40.50.850:FF:000006">
    <property type="entry name" value="Bifunctional pyrazinamidase/nicotinamidase"/>
    <property type="match status" value="1"/>
</dbReference>
<dbReference type="EMBL" id="FORU01000009">
    <property type="protein sequence ID" value="SFJ52536.1"/>
    <property type="molecule type" value="Genomic_DNA"/>
</dbReference>
<dbReference type="EC" id="3.5.1.19" evidence="6"/>
<dbReference type="AlphaFoldDB" id="A0A1I3S4V8"/>
<reference evidence="11" key="1">
    <citation type="submission" date="2016-10" db="EMBL/GenBank/DDBJ databases">
        <authorList>
            <person name="Varghese N."/>
            <person name="Submissions S."/>
        </authorList>
    </citation>
    <scope>NUCLEOTIDE SEQUENCE [LARGE SCALE GENOMIC DNA]</scope>
    <source>
        <strain evidence="11">DSM 26542</strain>
    </source>
</reference>
<evidence type="ECO:0000313" key="11">
    <source>
        <dbReference type="Proteomes" id="UP000243887"/>
    </source>
</evidence>
<keyword evidence="4" id="KW-0378">Hydrolase</keyword>
<keyword evidence="2" id="KW-0662">Pyridine nucleotide biosynthesis</keyword>
<dbReference type="Gene3D" id="3.40.50.850">
    <property type="entry name" value="Isochorismatase-like"/>
    <property type="match status" value="1"/>
</dbReference>
<evidence type="ECO:0000259" key="9">
    <source>
        <dbReference type="Pfam" id="PF00857"/>
    </source>
</evidence>
<evidence type="ECO:0000256" key="4">
    <source>
        <dbReference type="ARBA" id="ARBA00022801"/>
    </source>
</evidence>
<dbReference type="InterPro" id="IPR036380">
    <property type="entry name" value="Isochorismatase-like_sf"/>
</dbReference>
<dbReference type="CDD" id="cd01011">
    <property type="entry name" value="nicotinamidase"/>
    <property type="match status" value="1"/>
</dbReference>
<evidence type="ECO:0000313" key="10">
    <source>
        <dbReference type="EMBL" id="SFJ52536.1"/>
    </source>
</evidence>
<evidence type="ECO:0000256" key="8">
    <source>
        <dbReference type="ARBA" id="ARBA00072277"/>
    </source>
</evidence>
<name>A0A1I3S4V8_9FLAO</name>
<feature type="domain" description="Isochorismatase-like" evidence="9">
    <location>
        <begin position="3"/>
        <end position="196"/>
    </location>
</feature>
<dbReference type="GO" id="GO:0019363">
    <property type="term" value="P:pyridine nucleotide biosynthetic process"/>
    <property type="evidence" value="ECO:0007669"/>
    <property type="project" value="UniProtKB-KW"/>
</dbReference>
<sequence length="204" mass="22936">MKALIVVDLQNDFLPNGALAVTNGDDIIQVINEIQDRFDIVIATQDWHPINHQSFASQHSMKAVFDVIDLNGIQQVLWPNHCVQGTKGADFAKDWNSNCVKAIFRKGTDVHIDSYSGFYDNGVGNETGLTGYLREKKVEEVYVCGLAADFCVFYTARDSFKEGFKTYYLEFATKAISESGYEEAKSIMRDMGVQLLLNKEDLKV</sequence>
<dbReference type="InterPro" id="IPR000868">
    <property type="entry name" value="Isochorismatase-like_dom"/>
</dbReference>
<evidence type="ECO:0000256" key="7">
    <source>
        <dbReference type="ARBA" id="ARBA00043224"/>
    </source>
</evidence>
<dbReference type="Pfam" id="PF00857">
    <property type="entry name" value="Isochorismatase"/>
    <property type="match status" value="1"/>
</dbReference>
<organism evidence="10 11">
    <name type="scientific">Myroides guanonis</name>
    <dbReference type="NCBI Taxonomy" id="1150112"/>
    <lineage>
        <taxon>Bacteria</taxon>
        <taxon>Pseudomonadati</taxon>
        <taxon>Bacteroidota</taxon>
        <taxon>Flavobacteriia</taxon>
        <taxon>Flavobacteriales</taxon>
        <taxon>Flavobacteriaceae</taxon>
        <taxon>Myroides</taxon>
    </lineage>
</organism>
<dbReference type="InterPro" id="IPR052347">
    <property type="entry name" value="Isochorismatase_Nicotinamidase"/>
</dbReference>
<dbReference type="SUPFAM" id="SSF52499">
    <property type="entry name" value="Isochorismatase-like hydrolases"/>
    <property type="match status" value="1"/>
</dbReference>
<dbReference type="NCBIfam" id="NF008623">
    <property type="entry name" value="PRK11609.1"/>
    <property type="match status" value="1"/>
</dbReference>
<comment type="similarity">
    <text evidence="1">Belongs to the isochorismatase family.</text>
</comment>
<evidence type="ECO:0000256" key="6">
    <source>
        <dbReference type="ARBA" id="ARBA00039017"/>
    </source>
</evidence>
<dbReference type="GO" id="GO:0008936">
    <property type="term" value="F:nicotinamidase activity"/>
    <property type="evidence" value="ECO:0007669"/>
    <property type="project" value="UniProtKB-EC"/>
</dbReference>
<evidence type="ECO:0000256" key="3">
    <source>
        <dbReference type="ARBA" id="ARBA00022723"/>
    </source>
</evidence>
<proteinExistence type="inferred from homology"/>
<gene>
    <name evidence="10" type="ORF">SAMN04487893_10989</name>
</gene>
<keyword evidence="11" id="KW-1185">Reference proteome</keyword>
<dbReference type="OrthoDB" id="9791276at2"/>
<keyword evidence="3" id="KW-0479">Metal-binding</keyword>
<dbReference type="RefSeq" id="WP_090679403.1">
    <property type="nucleotide sequence ID" value="NZ_FORU01000009.1"/>
</dbReference>
<evidence type="ECO:0000256" key="5">
    <source>
        <dbReference type="ARBA" id="ARBA00037900"/>
    </source>
</evidence>
<dbReference type="PANTHER" id="PTHR11080">
    <property type="entry name" value="PYRAZINAMIDASE/NICOTINAMIDASE"/>
    <property type="match status" value="1"/>
</dbReference>
<evidence type="ECO:0000256" key="1">
    <source>
        <dbReference type="ARBA" id="ARBA00006336"/>
    </source>
</evidence>
<dbReference type="Proteomes" id="UP000243887">
    <property type="component" value="Unassembled WGS sequence"/>
</dbReference>
<dbReference type="STRING" id="1150112.SAMN04487893_10989"/>
<accession>A0A1I3S4V8</accession>
<dbReference type="GO" id="GO:0046872">
    <property type="term" value="F:metal ion binding"/>
    <property type="evidence" value="ECO:0007669"/>
    <property type="project" value="UniProtKB-KW"/>
</dbReference>
<comment type="pathway">
    <text evidence="5">Cofactor biosynthesis; nicotinate biosynthesis; nicotinate from nicotinamide: step 1/1.</text>
</comment>
<protein>
    <recommendedName>
        <fullName evidence="8">Nicotinamidase</fullName>
        <ecNumber evidence="6">3.5.1.19</ecNumber>
    </recommendedName>
    <alternativeName>
        <fullName evidence="7">Nicotinamide deamidase</fullName>
    </alternativeName>
</protein>
<evidence type="ECO:0000256" key="2">
    <source>
        <dbReference type="ARBA" id="ARBA00022642"/>
    </source>
</evidence>
<dbReference type="PANTHER" id="PTHR11080:SF2">
    <property type="entry name" value="LD05707P"/>
    <property type="match status" value="1"/>
</dbReference>